<gene>
    <name evidence="2" type="ORF">I540_4509</name>
</gene>
<proteinExistence type="predicted"/>
<comment type="caution">
    <text evidence="2">The sequence shown here is derived from an EMBL/GenBank/DDBJ whole genome shotgun (WGS) entry which is preliminary data.</text>
</comment>
<name>X8DH68_9MYCO</name>
<sequence>MDWADAPARALVVRRPRPQRVKGTPKALQPVHGNPNSMPYPAAAAKSPR</sequence>
<reference evidence="2 3" key="1">
    <citation type="submission" date="2013-12" db="EMBL/GenBank/DDBJ databases">
        <authorList>
            <person name="Zelazny A."/>
            <person name="Olivier K."/>
            <person name="Holland S."/>
            <person name="Lenaerts A."/>
            <person name="Ordway D."/>
            <person name="DeGroote M.A."/>
            <person name="Parker T."/>
            <person name="Sizemore C."/>
            <person name="Tallon L.J."/>
            <person name="Sadzewicz L.K."/>
            <person name="Sengamalay N."/>
            <person name="Fraser C.M."/>
            <person name="Hine E."/>
            <person name="Shefchek K.A."/>
            <person name="Das S.P."/>
            <person name="Tettelin H."/>
        </authorList>
    </citation>
    <scope>NUCLEOTIDE SEQUENCE [LARGE SCALE GENOMIC DNA]</scope>
    <source>
        <strain evidence="2 3">1513</strain>
    </source>
</reference>
<evidence type="ECO:0000256" key="1">
    <source>
        <dbReference type="SAM" id="MobiDB-lite"/>
    </source>
</evidence>
<evidence type="ECO:0000313" key="2">
    <source>
        <dbReference type="EMBL" id="EUA67083.1"/>
    </source>
</evidence>
<accession>X8DH68</accession>
<dbReference type="EMBL" id="JAOJ01000003">
    <property type="protein sequence ID" value="EUA67083.1"/>
    <property type="molecule type" value="Genomic_DNA"/>
</dbReference>
<feature type="compositionally biased region" description="Low complexity" evidence="1">
    <location>
        <begin position="1"/>
        <end position="11"/>
    </location>
</feature>
<feature type="region of interest" description="Disordered" evidence="1">
    <location>
        <begin position="1"/>
        <end position="49"/>
    </location>
</feature>
<organism evidence="2 3">
    <name type="scientific">Mycobacteroides abscessus subsp. bolletii 1513</name>
    <dbReference type="NCBI Taxonomy" id="1299321"/>
    <lineage>
        <taxon>Bacteria</taxon>
        <taxon>Bacillati</taxon>
        <taxon>Actinomycetota</taxon>
        <taxon>Actinomycetes</taxon>
        <taxon>Mycobacteriales</taxon>
        <taxon>Mycobacteriaceae</taxon>
        <taxon>Mycobacteroides</taxon>
        <taxon>Mycobacteroides abscessus</taxon>
    </lineage>
</organism>
<dbReference type="Proteomes" id="UP000023351">
    <property type="component" value="Unassembled WGS sequence"/>
</dbReference>
<dbReference type="AlphaFoldDB" id="X8DH68"/>
<evidence type="ECO:0000313" key="3">
    <source>
        <dbReference type="Proteomes" id="UP000023351"/>
    </source>
</evidence>
<protein>
    <submittedName>
        <fullName evidence="2">Uncharacterized protein</fullName>
    </submittedName>
</protein>